<protein>
    <submittedName>
        <fullName evidence="2">11018_t:CDS:1</fullName>
    </submittedName>
</protein>
<proteinExistence type="predicted"/>
<dbReference type="OrthoDB" id="428577at2759"/>
<evidence type="ECO:0000313" key="2">
    <source>
        <dbReference type="EMBL" id="CAG8721902.1"/>
    </source>
</evidence>
<reference evidence="2" key="1">
    <citation type="submission" date="2021-06" db="EMBL/GenBank/DDBJ databases">
        <authorList>
            <person name="Kallberg Y."/>
            <person name="Tangrot J."/>
            <person name="Rosling A."/>
        </authorList>
    </citation>
    <scope>NUCLEOTIDE SEQUENCE</scope>
    <source>
        <strain evidence="2">UK204</strain>
    </source>
</reference>
<organism evidence="2 3">
    <name type="scientific">Funneliformis caledonium</name>
    <dbReference type="NCBI Taxonomy" id="1117310"/>
    <lineage>
        <taxon>Eukaryota</taxon>
        <taxon>Fungi</taxon>
        <taxon>Fungi incertae sedis</taxon>
        <taxon>Mucoromycota</taxon>
        <taxon>Glomeromycotina</taxon>
        <taxon>Glomeromycetes</taxon>
        <taxon>Glomerales</taxon>
        <taxon>Glomeraceae</taxon>
        <taxon>Funneliformis</taxon>
    </lineage>
</organism>
<dbReference type="AlphaFoldDB" id="A0A9N9I6V2"/>
<dbReference type="PANTHER" id="PTHR36649:SF28">
    <property type="entry name" value="UBIQUITIN-LIKE DOMAIN-CONTAINING PROTEIN"/>
    <property type="match status" value="1"/>
</dbReference>
<gene>
    <name evidence="2" type="ORF">FCALED_LOCUS14429</name>
</gene>
<dbReference type="PANTHER" id="PTHR36649">
    <property type="entry name" value="UBIQUITIN-LIKE DOMAIN-CONTAINING PROTEIN"/>
    <property type="match status" value="1"/>
</dbReference>
<keyword evidence="3" id="KW-1185">Reference proteome</keyword>
<dbReference type="Gene3D" id="3.10.20.90">
    <property type="entry name" value="Phosphatidylinositol 3-kinase Catalytic Subunit, Chain A, domain 1"/>
    <property type="match status" value="1"/>
</dbReference>
<evidence type="ECO:0000259" key="1">
    <source>
        <dbReference type="PROSITE" id="PS50053"/>
    </source>
</evidence>
<feature type="domain" description="Ubiquitin-like" evidence="1">
    <location>
        <begin position="55"/>
        <end position="89"/>
    </location>
</feature>
<dbReference type="Gene3D" id="3.90.175.10">
    <property type="entry name" value="Diphtheria Toxin, domain 1"/>
    <property type="match status" value="1"/>
</dbReference>
<dbReference type="Proteomes" id="UP000789570">
    <property type="component" value="Unassembled WGS sequence"/>
</dbReference>
<dbReference type="InterPro" id="IPR029071">
    <property type="entry name" value="Ubiquitin-like_domsf"/>
</dbReference>
<name>A0A9N9I6V2_9GLOM</name>
<dbReference type="SUPFAM" id="SSF54236">
    <property type="entry name" value="Ubiquitin-like"/>
    <property type="match status" value="1"/>
</dbReference>
<sequence>MSNPLLAAALSAVINLNVVTYDDYVKRKMMVVTSHLVGGRIPYAGVRLNELGRGEQLLVNTLTEDEHTLNEYNIRNGSTLQIVLRLRGGGPTLYSLPNHLDLIFDYNFTDINDDGIYFKRENFEYKRPCGWERITLNVLDKYENNIWLDVNSRKSLTSSAQNEWPVSYHGTAEHNCKSIAKEGYDLCKGKRFTFGHGIYSTPDIDVASIYATQFIHEEDRYQVIFQNQVNPNNLVRLTKEETGIGKYWISPNGADLHPY</sequence>
<comment type="caution">
    <text evidence="2">The sequence shown here is derived from an EMBL/GenBank/DDBJ whole genome shotgun (WGS) entry which is preliminary data.</text>
</comment>
<feature type="non-terminal residue" evidence="2">
    <location>
        <position position="259"/>
    </location>
</feature>
<accession>A0A9N9I6V2</accession>
<dbReference type="InterPro" id="IPR000626">
    <property type="entry name" value="Ubiquitin-like_dom"/>
</dbReference>
<dbReference type="PROSITE" id="PS50053">
    <property type="entry name" value="UBIQUITIN_2"/>
    <property type="match status" value="1"/>
</dbReference>
<evidence type="ECO:0000313" key="3">
    <source>
        <dbReference type="Proteomes" id="UP000789570"/>
    </source>
</evidence>
<dbReference type="SUPFAM" id="SSF56399">
    <property type="entry name" value="ADP-ribosylation"/>
    <property type="match status" value="1"/>
</dbReference>
<dbReference type="EMBL" id="CAJVPQ010010327">
    <property type="protein sequence ID" value="CAG8721902.1"/>
    <property type="molecule type" value="Genomic_DNA"/>
</dbReference>